<evidence type="ECO:0000256" key="1">
    <source>
        <dbReference type="ARBA" id="ARBA00006686"/>
    </source>
</evidence>
<dbReference type="GO" id="GO:0008083">
    <property type="term" value="F:growth factor activity"/>
    <property type="evidence" value="ECO:0007669"/>
    <property type="project" value="UniProtKB-KW"/>
</dbReference>
<dbReference type="PANTHER" id="PTHR11633">
    <property type="entry name" value="PLATELET-DERIVED GROWTH FACTOR"/>
    <property type="match status" value="1"/>
</dbReference>
<gene>
    <name evidence="5" type="ORF">FSP39_003261</name>
</gene>
<dbReference type="Pfam" id="PF00341">
    <property type="entry name" value="PDGF"/>
    <property type="match status" value="1"/>
</dbReference>
<evidence type="ECO:0000259" key="4">
    <source>
        <dbReference type="PROSITE" id="PS50278"/>
    </source>
</evidence>
<dbReference type="GO" id="GO:0008284">
    <property type="term" value="P:positive regulation of cell population proliferation"/>
    <property type="evidence" value="ECO:0007669"/>
    <property type="project" value="TreeGrafter"/>
</dbReference>
<keyword evidence="6" id="KW-1185">Reference proteome</keyword>
<dbReference type="PANTHER" id="PTHR11633:SF1">
    <property type="entry name" value="LD28763P"/>
    <property type="match status" value="1"/>
</dbReference>
<dbReference type="PROSITE" id="PS50278">
    <property type="entry name" value="PDGF_2"/>
    <property type="match status" value="1"/>
</dbReference>
<dbReference type="InterPro" id="IPR000072">
    <property type="entry name" value="PDGF/VEGF_dom"/>
</dbReference>
<keyword evidence="3" id="KW-0497">Mitogen</keyword>
<sequence length="362" mass="40714">MSEWHYFSVWFSKLQIPPNVSSLSDFVRYVKMDDGSPMNLEAMMASSDFRESVSGAFTDDVQMAHYDACTLRPTTYEIPKNEDPKLSYFPPCTRVPMCGGCSPGTVQECTPVSIEQRPMMVMVTRIPAPGSPDFIFESFEVINIPVHTACEPRCRVTQEHCNEYQDYLPHDCRCVCRERFPCPSDRHRWDEATCSCTCSEDSGNCPGFSIFNPMRCRCELRSGISIYEDRQGVSVELTDEELQDVYNVGRAPTPTTTTTTTTTLAPLVFHRPSTPVVGTPCQPSPGSLPCLLGMRYVWTRTGSCSCGIPSQPTQRPTLECTPPQPCLMFMSPRLNDRGECSCQLTRGRRSALIRQLMNKDHK</sequence>
<organism evidence="5 6">
    <name type="scientific">Pinctada imbricata</name>
    <name type="common">Atlantic pearl-oyster</name>
    <name type="synonym">Pinctada martensii</name>
    <dbReference type="NCBI Taxonomy" id="66713"/>
    <lineage>
        <taxon>Eukaryota</taxon>
        <taxon>Metazoa</taxon>
        <taxon>Spiralia</taxon>
        <taxon>Lophotrochozoa</taxon>
        <taxon>Mollusca</taxon>
        <taxon>Bivalvia</taxon>
        <taxon>Autobranchia</taxon>
        <taxon>Pteriomorphia</taxon>
        <taxon>Pterioida</taxon>
        <taxon>Pterioidea</taxon>
        <taxon>Pteriidae</taxon>
        <taxon>Pinctada</taxon>
    </lineage>
</organism>
<dbReference type="EMBL" id="VSWD01000006">
    <property type="protein sequence ID" value="KAK3099359.1"/>
    <property type="molecule type" value="Genomic_DNA"/>
</dbReference>
<reference evidence="5" key="1">
    <citation type="submission" date="2019-08" db="EMBL/GenBank/DDBJ databases">
        <title>The improved chromosome-level genome for the pearl oyster Pinctada fucata martensii using PacBio sequencing and Hi-C.</title>
        <authorList>
            <person name="Zheng Z."/>
        </authorList>
    </citation>
    <scope>NUCLEOTIDE SEQUENCE</scope>
    <source>
        <strain evidence="5">ZZ-2019</strain>
        <tissue evidence="5">Adductor muscle</tissue>
    </source>
</reference>
<dbReference type="InterPro" id="IPR029034">
    <property type="entry name" value="Cystine-knot_cytokine"/>
</dbReference>
<dbReference type="AlphaFoldDB" id="A0AA88Y6X5"/>
<dbReference type="GO" id="GO:0005615">
    <property type="term" value="C:extracellular space"/>
    <property type="evidence" value="ECO:0007669"/>
    <property type="project" value="TreeGrafter"/>
</dbReference>
<dbReference type="SUPFAM" id="SSF57501">
    <property type="entry name" value="Cystine-knot cytokines"/>
    <property type="match status" value="1"/>
</dbReference>
<dbReference type="Proteomes" id="UP001186944">
    <property type="component" value="Unassembled WGS sequence"/>
</dbReference>
<feature type="domain" description="Platelet-derived growth factor (PDGF) family profile" evidence="4">
    <location>
        <begin position="77"/>
        <end position="157"/>
    </location>
</feature>
<keyword evidence="2" id="KW-0339">Growth factor</keyword>
<comment type="caution">
    <text evidence="5">The sequence shown here is derived from an EMBL/GenBank/DDBJ whole genome shotgun (WGS) entry which is preliminary data.</text>
</comment>
<dbReference type="Gene3D" id="2.10.90.10">
    <property type="entry name" value="Cystine-knot cytokines"/>
    <property type="match status" value="1"/>
</dbReference>
<evidence type="ECO:0000256" key="2">
    <source>
        <dbReference type="ARBA" id="ARBA00023030"/>
    </source>
</evidence>
<dbReference type="GO" id="GO:0070851">
    <property type="term" value="F:growth factor receptor binding"/>
    <property type="evidence" value="ECO:0007669"/>
    <property type="project" value="TreeGrafter"/>
</dbReference>
<accession>A0AA88Y6X5</accession>
<dbReference type="GO" id="GO:0051781">
    <property type="term" value="P:positive regulation of cell division"/>
    <property type="evidence" value="ECO:0007669"/>
    <property type="project" value="UniProtKB-KW"/>
</dbReference>
<evidence type="ECO:0000256" key="3">
    <source>
        <dbReference type="ARBA" id="ARBA00023246"/>
    </source>
</evidence>
<dbReference type="GO" id="GO:0016020">
    <property type="term" value="C:membrane"/>
    <property type="evidence" value="ECO:0007669"/>
    <property type="project" value="InterPro"/>
</dbReference>
<comment type="similarity">
    <text evidence="1">Belongs to the PDGF/VEGF growth factor family.</text>
</comment>
<protein>
    <recommendedName>
        <fullName evidence="4">Platelet-derived growth factor (PDGF) family profile domain-containing protein</fullName>
    </recommendedName>
</protein>
<evidence type="ECO:0000313" key="5">
    <source>
        <dbReference type="EMBL" id="KAK3099359.1"/>
    </source>
</evidence>
<proteinExistence type="inferred from homology"/>
<evidence type="ECO:0000313" key="6">
    <source>
        <dbReference type="Proteomes" id="UP001186944"/>
    </source>
</evidence>
<name>A0AA88Y6X5_PINIB</name>